<comment type="caution">
    <text evidence="13">The sequence shown here is derived from an EMBL/GenBank/DDBJ whole genome shotgun (WGS) entry which is preliminary data.</text>
</comment>
<feature type="domain" description="C2H2-type" evidence="12">
    <location>
        <begin position="510"/>
        <end position="533"/>
    </location>
</feature>
<evidence type="ECO:0000256" key="1">
    <source>
        <dbReference type="ARBA" id="ARBA00004123"/>
    </source>
</evidence>
<organism evidence="13 14">
    <name type="scientific">Orchesella dallaii</name>
    <dbReference type="NCBI Taxonomy" id="48710"/>
    <lineage>
        <taxon>Eukaryota</taxon>
        <taxon>Metazoa</taxon>
        <taxon>Ecdysozoa</taxon>
        <taxon>Arthropoda</taxon>
        <taxon>Hexapoda</taxon>
        <taxon>Collembola</taxon>
        <taxon>Entomobryomorpha</taxon>
        <taxon>Entomobryoidea</taxon>
        <taxon>Orchesellidae</taxon>
        <taxon>Orchesellinae</taxon>
        <taxon>Orchesella</taxon>
    </lineage>
</organism>
<evidence type="ECO:0000256" key="3">
    <source>
        <dbReference type="ARBA" id="ARBA00022737"/>
    </source>
</evidence>
<keyword evidence="8" id="KW-0804">Transcription</keyword>
<protein>
    <recommendedName>
        <fullName evidence="12">C2H2-type domain-containing protein</fullName>
    </recommendedName>
</protein>
<dbReference type="PANTHER" id="PTHR24384">
    <property type="entry name" value="FINGER PUTATIVE TRANSCRIPTION FACTOR FAMILY-RELATED"/>
    <property type="match status" value="1"/>
</dbReference>
<dbReference type="SMART" id="SM00355">
    <property type="entry name" value="ZnF_C2H2"/>
    <property type="match status" value="10"/>
</dbReference>
<sequence>MSTPNQICFLCLKQFAQEVKEKLLSNRRSSLFLQFTTFVSNYLRINVDNYRDLNDGNNSAIAAVGVDAFCEVCSKRVSHLCELYNELCSAELRLSAKLEEFGIIINNSSGLIVTERDDKGSTSSLLKSLAVQLVLRPETVSELRSSIVSKFIQKSINRDVSKMHEEIDGKDTEIKEEVESLSDQDDDDENEQISSEYECSESAEDNNRITLRARTRLHVKREMDSEDDMPETQIQNELNEDSSSSDQSGGDTDPSWEDDDEFKSNIDDNNKSSYETETDEEEVKAFPQSQSHRKSPRKIKPQPSQRSSNTDDFILSLKNMIACEANECRLYFTSISELNAHLQTHSTTIHSCTECNRGFLNPDLLTLHKLLHSKRVNGTYPCPSRSCSIKLHTAKQLQYHYNIKHGLGLGCFKCPKCELNLASEPALKTHLNKHDEAEDPSLPISEAVHCIAAPPCSICGLQFLRLQNLDEHRKEIHKLGVECPTCNKLYSNRTALSIHRSNHHKDAEEIVCEACGKSFKTKSYLREHIITMHPDLVSRERLHQCSHCLIRFHRKRHRDIHVNKCESNPNHVKIPRPKSKTTRQKKALPKVTPCDVCGKPVKGSKDNMRRHLQTHEQTPIQCQVCGLVIEKSSFRKHMRTHKTLKPSVKLMDIKEERSSARKPKSKAKAKKVLSDPTQKESFICEICGKEFKFKGILTVHLTRHHGIVSTADRKQCHICGNSYTSNGNLTN</sequence>
<evidence type="ECO:0000256" key="6">
    <source>
        <dbReference type="ARBA" id="ARBA00023015"/>
    </source>
</evidence>
<keyword evidence="7" id="KW-0238">DNA-binding</keyword>
<feature type="domain" description="C2H2-type" evidence="12">
    <location>
        <begin position="321"/>
        <end position="346"/>
    </location>
</feature>
<evidence type="ECO:0000256" key="2">
    <source>
        <dbReference type="ARBA" id="ARBA00022723"/>
    </source>
</evidence>
<keyword evidence="5" id="KW-0862">Zinc</keyword>
<dbReference type="PROSITE" id="PS00028">
    <property type="entry name" value="ZINC_FINGER_C2H2_1"/>
    <property type="match status" value="7"/>
</dbReference>
<keyword evidence="14" id="KW-1185">Reference proteome</keyword>
<dbReference type="InterPro" id="IPR013087">
    <property type="entry name" value="Znf_C2H2_type"/>
</dbReference>
<keyword evidence="9" id="KW-0539">Nucleus</keyword>
<feature type="compositionally biased region" description="Basic residues" evidence="11">
    <location>
        <begin position="291"/>
        <end position="300"/>
    </location>
</feature>
<reference evidence="13 14" key="1">
    <citation type="submission" date="2024-08" db="EMBL/GenBank/DDBJ databases">
        <authorList>
            <person name="Cucini C."/>
            <person name="Frati F."/>
        </authorList>
    </citation>
    <scope>NUCLEOTIDE SEQUENCE [LARGE SCALE GENOMIC DNA]</scope>
</reference>
<dbReference type="Pfam" id="PF00096">
    <property type="entry name" value="zf-C2H2"/>
    <property type="match status" value="1"/>
</dbReference>
<feature type="domain" description="C2H2-type" evidence="12">
    <location>
        <begin position="682"/>
        <end position="709"/>
    </location>
</feature>
<feature type="region of interest" description="Disordered" evidence="11">
    <location>
        <begin position="163"/>
        <end position="210"/>
    </location>
</feature>
<evidence type="ECO:0000313" key="14">
    <source>
        <dbReference type="Proteomes" id="UP001642540"/>
    </source>
</evidence>
<evidence type="ECO:0000256" key="10">
    <source>
        <dbReference type="PROSITE-ProRule" id="PRU00042"/>
    </source>
</evidence>
<name>A0ABP1RHK8_9HEXA</name>
<evidence type="ECO:0000256" key="4">
    <source>
        <dbReference type="ARBA" id="ARBA00022771"/>
    </source>
</evidence>
<keyword evidence="2" id="KW-0479">Metal-binding</keyword>
<feature type="compositionally biased region" description="Basic and acidic residues" evidence="11">
    <location>
        <begin position="163"/>
        <end position="178"/>
    </location>
</feature>
<keyword evidence="6" id="KW-0805">Transcription regulation</keyword>
<accession>A0ABP1RHK8</accession>
<evidence type="ECO:0000256" key="9">
    <source>
        <dbReference type="ARBA" id="ARBA00023242"/>
    </source>
</evidence>
<gene>
    <name evidence="13" type="ORF">ODALV1_LOCUS22239</name>
</gene>
<evidence type="ECO:0000256" key="7">
    <source>
        <dbReference type="ARBA" id="ARBA00023125"/>
    </source>
</evidence>
<keyword evidence="4 10" id="KW-0863">Zinc-finger</keyword>
<dbReference type="Proteomes" id="UP001642540">
    <property type="component" value="Unassembled WGS sequence"/>
</dbReference>
<evidence type="ECO:0000256" key="5">
    <source>
        <dbReference type="ARBA" id="ARBA00022833"/>
    </source>
</evidence>
<dbReference type="EMBL" id="CAXLJM020000075">
    <property type="protein sequence ID" value="CAL8128443.1"/>
    <property type="molecule type" value="Genomic_DNA"/>
</dbReference>
<feature type="domain" description="C2H2-type" evidence="12">
    <location>
        <begin position="481"/>
        <end position="508"/>
    </location>
</feature>
<feature type="compositionally biased region" description="Acidic residues" evidence="11">
    <location>
        <begin position="179"/>
        <end position="191"/>
    </location>
</feature>
<comment type="subcellular location">
    <subcellularLocation>
        <location evidence="1">Nucleus</location>
    </subcellularLocation>
</comment>
<dbReference type="InterPro" id="IPR050752">
    <property type="entry name" value="C2H2-ZF_domain"/>
</dbReference>
<feature type="compositionally biased region" description="Low complexity" evidence="11">
    <location>
        <begin position="241"/>
        <end position="253"/>
    </location>
</feature>
<evidence type="ECO:0000256" key="8">
    <source>
        <dbReference type="ARBA" id="ARBA00023163"/>
    </source>
</evidence>
<feature type="domain" description="C2H2-type" evidence="12">
    <location>
        <begin position="454"/>
        <end position="477"/>
    </location>
</feature>
<dbReference type="InterPro" id="IPR036236">
    <property type="entry name" value="Znf_C2H2_sf"/>
</dbReference>
<evidence type="ECO:0000313" key="13">
    <source>
        <dbReference type="EMBL" id="CAL8128443.1"/>
    </source>
</evidence>
<feature type="region of interest" description="Disordered" evidence="11">
    <location>
        <begin position="237"/>
        <end position="310"/>
    </location>
</feature>
<evidence type="ECO:0000259" key="12">
    <source>
        <dbReference type="PROSITE" id="PS50157"/>
    </source>
</evidence>
<feature type="domain" description="C2H2-type" evidence="12">
    <location>
        <begin position="350"/>
        <end position="377"/>
    </location>
</feature>
<evidence type="ECO:0000256" key="11">
    <source>
        <dbReference type="SAM" id="MobiDB-lite"/>
    </source>
</evidence>
<dbReference type="Gene3D" id="3.30.160.60">
    <property type="entry name" value="Classic Zinc Finger"/>
    <property type="match status" value="6"/>
</dbReference>
<proteinExistence type="predicted"/>
<dbReference type="SUPFAM" id="SSF57667">
    <property type="entry name" value="beta-beta-alpha zinc fingers"/>
    <property type="match status" value="4"/>
</dbReference>
<dbReference type="PROSITE" id="PS50157">
    <property type="entry name" value="ZINC_FINGER_C2H2_2"/>
    <property type="match status" value="6"/>
</dbReference>
<dbReference type="PANTHER" id="PTHR24384:SF189">
    <property type="entry name" value="C2H2-TYPE DOMAIN-CONTAINING PROTEIN-RELATED"/>
    <property type="match status" value="1"/>
</dbReference>
<keyword evidence="3" id="KW-0677">Repeat</keyword>